<feature type="domain" description="Helicase C-terminal" evidence="9">
    <location>
        <begin position="228"/>
        <end position="376"/>
    </location>
</feature>
<dbReference type="InterPro" id="IPR005580">
    <property type="entry name" value="DbpA/CsdA_RNA-bd_dom"/>
</dbReference>
<dbReference type="SMART" id="SM00487">
    <property type="entry name" value="DEXDc"/>
    <property type="match status" value="1"/>
</dbReference>
<reference evidence="10" key="2">
    <citation type="submission" date="2021-01" db="EMBL/GenBank/DDBJ databases">
        <authorList>
            <person name="Mieszkin S."/>
            <person name="Pouder E."/>
            <person name="Alain K."/>
        </authorList>
    </citation>
    <scope>NUCLEOTIDE SEQUENCE</scope>
    <source>
        <strain evidence="10">HW T2.11</strain>
    </source>
</reference>
<feature type="compositionally biased region" description="Basic and acidic residues" evidence="7">
    <location>
        <begin position="437"/>
        <end position="479"/>
    </location>
</feature>
<dbReference type="InterPro" id="IPR000629">
    <property type="entry name" value="RNA-helicase_DEAD-box_CS"/>
</dbReference>
<dbReference type="InterPro" id="IPR050079">
    <property type="entry name" value="DEAD_box_RNA_helicase"/>
</dbReference>
<dbReference type="AlphaFoldDB" id="A0A963YUS6"/>
<dbReference type="GO" id="GO:0005829">
    <property type="term" value="C:cytosol"/>
    <property type="evidence" value="ECO:0007669"/>
    <property type="project" value="TreeGrafter"/>
</dbReference>
<dbReference type="Pfam" id="PF00271">
    <property type="entry name" value="Helicase_C"/>
    <property type="match status" value="1"/>
</dbReference>
<organism evidence="10 11">
    <name type="scientific">Acidisoma silvae</name>
    <dbReference type="NCBI Taxonomy" id="2802396"/>
    <lineage>
        <taxon>Bacteria</taxon>
        <taxon>Pseudomonadati</taxon>
        <taxon>Pseudomonadota</taxon>
        <taxon>Alphaproteobacteria</taxon>
        <taxon>Acetobacterales</taxon>
        <taxon>Acidocellaceae</taxon>
        <taxon>Acidisoma</taxon>
    </lineage>
</organism>
<sequence>MPFPTPHAALAQALEARGYSEPTSVQAAILAAEPGRDLLVSAQTGSGKTVAYGLAFAETLFAGAEHLPPAGPPLALIIAPTRELAQQVHAELTWLYAEARARIVSCVGGMDARTEARALARGAHIVVGTPGRLKDHLERRQLDPSQLRVVVLDEADEMLDLGFREELEFILDAAPAERRTLLFSATIAREIANMARRFQQNALRIDTVDRSQPHADIEYRAMKIDPSAIEAATVNTLRLIDSPAIIFCARRDGVRTMTDALNARGFSAVALSGELSQQERNNALQAVRDGRARVCVATDVAARGLDLPELGLVIHADLPTNKETLLHRSGRTGRAGRKGICVLMVAHSRRRRAEMLINTAGITARWSTAPSAAEIREQDQQRLLNDPIIAEPTAEDDAALAYQMAERYGAEAMAAAFIRVRRQSLPAPADIEGARAGFEEPRAGFRERDQSRERAPRDYSERRERPFERGSDQGGERPRANFYENDGEPMVWFRTSVGRNKKADPKWLLPLICRLGAVTKKDVGAIRITDSETRFQISAAASEAFMTSVGEAGDNEIRIEQADGPPTQDSARPPRGDFNRSSRPPRREGERSGGDRPSYGPGKPRFGKPDGGGYNKSVRTRAKG</sequence>
<dbReference type="PANTHER" id="PTHR47959:SF1">
    <property type="entry name" value="ATP-DEPENDENT RNA HELICASE DBPA"/>
    <property type="match status" value="1"/>
</dbReference>
<feature type="region of interest" description="Disordered" evidence="7">
    <location>
        <begin position="559"/>
        <end position="624"/>
    </location>
</feature>
<evidence type="ECO:0000256" key="1">
    <source>
        <dbReference type="ARBA" id="ARBA00022741"/>
    </source>
</evidence>
<dbReference type="Gene3D" id="3.30.70.330">
    <property type="match status" value="1"/>
</dbReference>
<protein>
    <submittedName>
        <fullName evidence="10">DEAD/DEAH box helicase</fullName>
    </submittedName>
</protein>
<dbReference type="InterPro" id="IPR012677">
    <property type="entry name" value="Nucleotide-bd_a/b_plait_sf"/>
</dbReference>
<feature type="domain" description="Helicase ATP-binding" evidence="8">
    <location>
        <begin position="29"/>
        <end position="205"/>
    </location>
</feature>
<dbReference type="InterPro" id="IPR014001">
    <property type="entry name" value="Helicase_ATP-bd"/>
</dbReference>
<proteinExistence type="inferred from homology"/>
<dbReference type="GO" id="GO:0003676">
    <property type="term" value="F:nucleic acid binding"/>
    <property type="evidence" value="ECO:0007669"/>
    <property type="project" value="InterPro"/>
</dbReference>
<evidence type="ECO:0000313" key="11">
    <source>
        <dbReference type="Proteomes" id="UP000708298"/>
    </source>
</evidence>
<evidence type="ECO:0000313" key="10">
    <source>
        <dbReference type="EMBL" id="MCB8876698.1"/>
    </source>
</evidence>
<comment type="caution">
    <text evidence="10">The sequence shown here is derived from an EMBL/GenBank/DDBJ whole genome shotgun (WGS) entry which is preliminary data.</text>
</comment>
<evidence type="ECO:0000259" key="9">
    <source>
        <dbReference type="PROSITE" id="PS51194"/>
    </source>
</evidence>
<feature type="region of interest" description="Disordered" evidence="7">
    <location>
        <begin position="431"/>
        <end position="484"/>
    </location>
</feature>
<dbReference type="EMBL" id="JAESVB010000007">
    <property type="protein sequence ID" value="MCB8876698.1"/>
    <property type="molecule type" value="Genomic_DNA"/>
</dbReference>
<dbReference type="InterPro" id="IPR001650">
    <property type="entry name" value="Helicase_C-like"/>
</dbReference>
<evidence type="ECO:0000256" key="2">
    <source>
        <dbReference type="ARBA" id="ARBA00022801"/>
    </source>
</evidence>
<evidence type="ECO:0000256" key="7">
    <source>
        <dbReference type="SAM" id="MobiDB-lite"/>
    </source>
</evidence>
<dbReference type="RefSeq" id="WP_227322356.1">
    <property type="nucleotide sequence ID" value="NZ_JAESVB010000007.1"/>
</dbReference>
<keyword evidence="1 6" id="KW-0547">Nucleotide-binding</keyword>
<dbReference type="GO" id="GO:0003724">
    <property type="term" value="F:RNA helicase activity"/>
    <property type="evidence" value="ECO:0007669"/>
    <property type="project" value="TreeGrafter"/>
</dbReference>
<comment type="similarity">
    <text evidence="5 6">Belongs to the DEAD box helicase family.</text>
</comment>
<dbReference type="InterPro" id="IPR044742">
    <property type="entry name" value="DEAD/DEAH_RhlB"/>
</dbReference>
<keyword evidence="11" id="KW-1185">Reference proteome</keyword>
<keyword evidence="3 6" id="KW-0347">Helicase</keyword>
<dbReference type="CDD" id="cd00268">
    <property type="entry name" value="DEADc"/>
    <property type="match status" value="1"/>
</dbReference>
<evidence type="ECO:0000256" key="6">
    <source>
        <dbReference type="RuleBase" id="RU000492"/>
    </source>
</evidence>
<dbReference type="PANTHER" id="PTHR47959">
    <property type="entry name" value="ATP-DEPENDENT RNA HELICASE RHLE-RELATED"/>
    <property type="match status" value="1"/>
</dbReference>
<feature type="compositionally biased region" description="Basic and acidic residues" evidence="7">
    <location>
        <begin position="572"/>
        <end position="594"/>
    </location>
</feature>
<dbReference type="SUPFAM" id="SSF52540">
    <property type="entry name" value="P-loop containing nucleoside triphosphate hydrolases"/>
    <property type="match status" value="1"/>
</dbReference>
<evidence type="ECO:0000256" key="5">
    <source>
        <dbReference type="ARBA" id="ARBA00038437"/>
    </source>
</evidence>
<keyword evidence="4 6" id="KW-0067">ATP-binding</keyword>
<dbReference type="Pfam" id="PF00270">
    <property type="entry name" value="DEAD"/>
    <property type="match status" value="1"/>
</dbReference>
<dbReference type="PROSITE" id="PS51194">
    <property type="entry name" value="HELICASE_CTER"/>
    <property type="match status" value="1"/>
</dbReference>
<dbReference type="PROSITE" id="PS51192">
    <property type="entry name" value="HELICASE_ATP_BIND_1"/>
    <property type="match status" value="1"/>
</dbReference>
<dbReference type="CDD" id="cd12252">
    <property type="entry name" value="RRM_DbpA"/>
    <property type="match status" value="1"/>
</dbReference>
<keyword evidence="2 6" id="KW-0378">Hydrolase</keyword>
<reference evidence="10" key="1">
    <citation type="journal article" date="2021" name="Microorganisms">
        <title>Acidisoma silvae sp. nov. and Acidisomacellulosilytica sp. nov., Two Acidophilic Bacteria Isolated from Decaying Wood, Hydrolyzing Cellulose and Producing Poly-3-hydroxybutyrate.</title>
        <authorList>
            <person name="Mieszkin S."/>
            <person name="Pouder E."/>
            <person name="Uroz S."/>
            <person name="Simon-Colin C."/>
            <person name="Alain K."/>
        </authorList>
    </citation>
    <scope>NUCLEOTIDE SEQUENCE</scope>
    <source>
        <strain evidence="10">HW T2.11</strain>
    </source>
</reference>
<dbReference type="PROSITE" id="PS00039">
    <property type="entry name" value="DEAD_ATP_HELICASE"/>
    <property type="match status" value="1"/>
</dbReference>
<dbReference type="CDD" id="cd18787">
    <property type="entry name" value="SF2_C_DEAD"/>
    <property type="match status" value="1"/>
</dbReference>
<dbReference type="SMART" id="SM00490">
    <property type="entry name" value="HELICc"/>
    <property type="match status" value="1"/>
</dbReference>
<gene>
    <name evidence="10" type="ORF">ASILVAE211_16020</name>
</gene>
<dbReference type="GO" id="GO:0016787">
    <property type="term" value="F:hydrolase activity"/>
    <property type="evidence" value="ECO:0007669"/>
    <property type="project" value="UniProtKB-KW"/>
</dbReference>
<dbReference type="Pfam" id="PF03880">
    <property type="entry name" value="DbpA"/>
    <property type="match status" value="1"/>
</dbReference>
<dbReference type="Proteomes" id="UP000708298">
    <property type="component" value="Unassembled WGS sequence"/>
</dbReference>
<dbReference type="GO" id="GO:0005524">
    <property type="term" value="F:ATP binding"/>
    <property type="evidence" value="ECO:0007669"/>
    <property type="project" value="UniProtKB-KW"/>
</dbReference>
<dbReference type="Gene3D" id="3.40.50.300">
    <property type="entry name" value="P-loop containing nucleotide triphosphate hydrolases"/>
    <property type="match status" value="2"/>
</dbReference>
<evidence type="ECO:0000256" key="4">
    <source>
        <dbReference type="ARBA" id="ARBA00022840"/>
    </source>
</evidence>
<name>A0A963YUS6_9PROT</name>
<dbReference type="InterPro" id="IPR027417">
    <property type="entry name" value="P-loop_NTPase"/>
</dbReference>
<accession>A0A963YUS6</accession>
<evidence type="ECO:0000259" key="8">
    <source>
        <dbReference type="PROSITE" id="PS51192"/>
    </source>
</evidence>
<dbReference type="InterPro" id="IPR011545">
    <property type="entry name" value="DEAD/DEAH_box_helicase_dom"/>
</dbReference>
<evidence type="ECO:0000256" key="3">
    <source>
        <dbReference type="ARBA" id="ARBA00022806"/>
    </source>
</evidence>